<accession>A0A8S1QXN2</accession>
<evidence type="ECO:0000256" key="2">
    <source>
        <dbReference type="SAM" id="SignalP"/>
    </source>
</evidence>
<feature type="signal peptide" evidence="2">
    <location>
        <begin position="1"/>
        <end position="15"/>
    </location>
</feature>
<evidence type="ECO:0000313" key="3">
    <source>
        <dbReference type="EMBL" id="CAD8119724.1"/>
    </source>
</evidence>
<sequence>MILIIYFLLPTISKAIQSYFVKYGEVKTLFKVMEALEAQLILIDDENKLITNSQFCFLQNRTLFAEGQTFQLPNYELDPFFENSDLLIDVFIQGNSEIYGLTINNRLFHANLKNKFTKLYDLNLTNDQNSIPQLIASSENLILASANNAYYLDFRNLENKGKIQNWQSRQIRYYSEIIDNYIFSAIGQDGLEIYFINQDYLSYRLDQQSIGLLAVDFRDFSIVKINGTNYFIYILCKINGVIIIELAIQNEKILSKLILKNIGSKTDGIALTMSFNEALFVAYKTKNQYYVIQFNIELISKKWGSVARFNISHKIVDIDVNDQYILVQGTHTHFLVYYLNKQDMIPFKLTSVQQFVLFDNYIYGTTSKNLFQFLPKIQPIQIKCFIDSDLKQIEQKYKLMYRTNQGWKQKEFKVNFNKKSFNISNNFIFFVLLLFLISILFFIAYRLYQNQREILTESQILEQKIRSLPQNRASKLLMPHTFRAVQPNAETRLHTNDFSDENTIVQKNKKIF</sequence>
<organism evidence="3 4">
    <name type="scientific">Paramecium sonneborni</name>
    <dbReference type="NCBI Taxonomy" id="65129"/>
    <lineage>
        <taxon>Eukaryota</taxon>
        <taxon>Sar</taxon>
        <taxon>Alveolata</taxon>
        <taxon>Ciliophora</taxon>
        <taxon>Intramacronucleata</taxon>
        <taxon>Oligohymenophorea</taxon>
        <taxon>Peniculida</taxon>
        <taxon>Parameciidae</taxon>
        <taxon>Paramecium</taxon>
    </lineage>
</organism>
<keyword evidence="1" id="KW-0812">Transmembrane</keyword>
<keyword evidence="2" id="KW-0732">Signal</keyword>
<feature type="transmembrane region" description="Helical" evidence="1">
    <location>
        <begin position="427"/>
        <end position="448"/>
    </location>
</feature>
<keyword evidence="1" id="KW-0472">Membrane</keyword>
<dbReference type="EMBL" id="CAJJDN010000122">
    <property type="protein sequence ID" value="CAD8119724.1"/>
    <property type="molecule type" value="Genomic_DNA"/>
</dbReference>
<evidence type="ECO:0008006" key="5">
    <source>
        <dbReference type="Google" id="ProtNLM"/>
    </source>
</evidence>
<name>A0A8S1QXN2_9CILI</name>
<feature type="chain" id="PRO_5035892383" description="Transmembrane protein" evidence="2">
    <location>
        <begin position="16"/>
        <end position="512"/>
    </location>
</feature>
<keyword evidence="1" id="KW-1133">Transmembrane helix</keyword>
<gene>
    <name evidence="3" type="ORF">PSON_ATCC_30995.1.T1220135</name>
</gene>
<protein>
    <recommendedName>
        <fullName evidence="5">Transmembrane protein</fullName>
    </recommendedName>
</protein>
<dbReference type="AlphaFoldDB" id="A0A8S1QXN2"/>
<comment type="caution">
    <text evidence="3">The sequence shown here is derived from an EMBL/GenBank/DDBJ whole genome shotgun (WGS) entry which is preliminary data.</text>
</comment>
<evidence type="ECO:0000256" key="1">
    <source>
        <dbReference type="SAM" id="Phobius"/>
    </source>
</evidence>
<dbReference type="OrthoDB" id="297348at2759"/>
<evidence type="ECO:0000313" key="4">
    <source>
        <dbReference type="Proteomes" id="UP000692954"/>
    </source>
</evidence>
<proteinExistence type="predicted"/>
<reference evidence="3" key="1">
    <citation type="submission" date="2021-01" db="EMBL/GenBank/DDBJ databases">
        <authorList>
            <consortium name="Genoscope - CEA"/>
            <person name="William W."/>
        </authorList>
    </citation>
    <scope>NUCLEOTIDE SEQUENCE</scope>
</reference>
<dbReference type="Proteomes" id="UP000692954">
    <property type="component" value="Unassembled WGS sequence"/>
</dbReference>
<keyword evidence="4" id="KW-1185">Reference proteome</keyword>